<feature type="domain" description="PKD/Chitinase" evidence="2">
    <location>
        <begin position="663"/>
        <end position="734"/>
    </location>
</feature>
<feature type="domain" description="PKD/Chitinase" evidence="2">
    <location>
        <begin position="1316"/>
        <end position="1398"/>
    </location>
</feature>
<comment type="caution">
    <text evidence="3">The sequence shown here is derived from an EMBL/GenBank/DDBJ whole genome shotgun (WGS) entry which is preliminary data.</text>
</comment>
<dbReference type="Pfam" id="PF19408">
    <property type="entry name" value="PKD_6"/>
    <property type="match status" value="3"/>
</dbReference>
<dbReference type="NCBIfam" id="TIGR04131">
    <property type="entry name" value="Bac_Flav_CTERM"/>
    <property type="match status" value="1"/>
</dbReference>
<feature type="signal peptide" evidence="1">
    <location>
        <begin position="1"/>
        <end position="25"/>
    </location>
</feature>
<protein>
    <submittedName>
        <fullName evidence="3">Gliding motility-associated C-terminal domain-containing protein</fullName>
    </submittedName>
</protein>
<dbReference type="InterPro" id="IPR022409">
    <property type="entry name" value="PKD/Chitinase_dom"/>
</dbReference>
<dbReference type="Gene3D" id="2.60.40.10">
    <property type="entry name" value="Immunoglobulins"/>
    <property type="match status" value="5"/>
</dbReference>
<feature type="domain" description="PKD/Chitinase" evidence="2">
    <location>
        <begin position="888"/>
        <end position="969"/>
    </location>
</feature>
<reference evidence="4" key="1">
    <citation type="journal article" date="2019" name="Int. J. Syst. Evol. Microbiol.">
        <title>The Global Catalogue of Microorganisms (GCM) 10K type strain sequencing project: providing services to taxonomists for standard genome sequencing and annotation.</title>
        <authorList>
            <consortium name="The Broad Institute Genomics Platform"/>
            <consortium name="The Broad Institute Genome Sequencing Center for Infectious Disease"/>
            <person name="Wu L."/>
            <person name="Ma J."/>
        </authorList>
    </citation>
    <scope>NUCLEOTIDE SEQUENCE [LARGE SCALE GENOMIC DNA]</scope>
    <source>
        <strain evidence="4">KACC 12602</strain>
    </source>
</reference>
<accession>A0ABW0EGW9</accession>
<dbReference type="InterPro" id="IPR026341">
    <property type="entry name" value="T9SS_type_B"/>
</dbReference>
<dbReference type="RefSeq" id="WP_378018269.1">
    <property type="nucleotide sequence ID" value="NZ_JBHSKT010000010.1"/>
</dbReference>
<dbReference type="Proteomes" id="UP001596161">
    <property type="component" value="Unassembled WGS sequence"/>
</dbReference>
<dbReference type="InterPro" id="IPR013783">
    <property type="entry name" value="Ig-like_fold"/>
</dbReference>
<dbReference type="InterPro" id="IPR045829">
    <property type="entry name" value="PKD_6"/>
</dbReference>
<feature type="domain" description="PKD/Chitinase" evidence="2">
    <location>
        <begin position="517"/>
        <end position="586"/>
    </location>
</feature>
<gene>
    <name evidence="3" type="ORF">ACFPIB_14935</name>
</gene>
<evidence type="ECO:0000256" key="1">
    <source>
        <dbReference type="SAM" id="SignalP"/>
    </source>
</evidence>
<organism evidence="3 4">
    <name type="scientific">Adhaeribacter terreus</name>
    <dbReference type="NCBI Taxonomy" id="529703"/>
    <lineage>
        <taxon>Bacteria</taxon>
        <taxon>Pseudomonadati</taxon>
        <taxon>Bacteroidota</taxon>
        <taxon>Cytophagia</taxon>
        <taxon>Cytophagales</taxon>
        <taxon>Hymenobacteraceae</taxon>
        <taxon>Adhaeribacter</taxon>
    </lineage>
</organism>
<proteinExistence type="predicted"/>
<dbReference type="Pfam" id="PF13585">
    <property type="entry name" value="CHU_C"/>
    <property type="match status" value="1"/>
</dbReference>
<evidence type="ECO:0000259" key="2">
    <source>
        <dbReference type="SMART" id="SM00089"/>
    </source>
</evidence>
<feature type="domain" description="PKD/Chitinase" evidence="2">
    <location>
        <begin position="588"/>
        <end position="661"/>
    </location>
</feature>
<feature type="domain" description="PKD/Chitinase" evidence="2">
    <location>
        <begin position="811"/>
        <end position="886"/>
    </location>
</feature>
<dbReference type="SMART" id="SM00089">
    <property type="entry name" value="PKD"/>
    <property type="match status" value="7"/>
</dbReference>
<name>A0ABW0EGW9_9BACT</name>
<feature type="domain" description="PKD/Chitinase" evidence="2">
    <location>
        <begin position="735"/>
        <end position="809"/>
    </location>
</feature>
<keyword evidence="4" id="KW-1185">Reference proteome</keyword>
<dbReference type="EMBL" id="JBHSKT010000010">
    <property type="protein sequence ID" value="MFC5271910.1"/>
    <property type="molecule type" value="Genomic_DNA"/>
</dbReference>
<evidence type="ECO:0000313" key="4">
    <source>
        <dbReference type="Proteomes" id="UP001596161"/>
    </source>
</evidence>
<evidence type="ECO:0000313" key="3">
    <source>
        <dbReference type="EMBL" id="MFC5271910.1"/>
    </source>
</evidence>
<keyword evidence="1" id="KW-0732">Signal</keyword>
<feature type="chain" id="PRO_5045653266" evidence="1">
    <location>
        <begin position="26"/>
        <end position="1752"/>
    </location>
</feature>
<sequence>MRIKNLLKTLFLLIFLFQMREQAQASHLYGGEFTYEYLGQFGSQATPFRYRITLKHYVGSSGASITDPMVFNYYSSNGNNSGSHLFNSLPIFASPAPSALPNLPLPIPSSCPIPFPQIKLLTFVHVVDLPLSFNGYYVTAVANARNSDITNITGGNMSLYMQIPPPFLENPGSSPVFTDTAVVVIFAGDTTNVVNSAFDADGDRLIYSFNQPYAFNAGLSTFNTPPQTVTYLPGYSFAQPFGVGGYASINASTGLAKYYVPPIPGNTQDRKYVVSFQVKEYRNIPGVGDILIGSSIRDIQLVVKDIPPNNNLKPNFTYTGPKNITITEGAAIPPILFTFTDPNVGQTLKITASSPLLDGPGNKNASFNGATSNTTIKNAVSGTTATFNFTSVCGDANIYPLNITVQDENICPPLSKTETFQIEVLPYEGPQQISGDTTVCSNSTETYNILGKASANYNWRLSGGGNILGNKNNDSIRVQWSTAGRYKLTAIETSTGSCTDSISFFVNVSPGIALTLNATATAVCVGTPVTLTAAGGTNYTWSDGTNTFAGSTLTVTPTATTTYSVSGTGITGCNGANSITITVNPPPTVDAGTNRSICQGSAATLTATGASTYSWTDGVSTFTGNNINVTPLTTTTYTVTGTNSLSGCFSTDQVTITVLPAPVVDAGVNQAVCAGTPVTLNATGATTYTWTNGTNTFTGSSITVSPTATTTYTVTGTTNSCTSTDQVTVTVNPLPVITASNRTICAGQATTLSATATGISSFTFTDGTNTFTGNNISVSPAATTTYTVTGTTASNCSANTQLTVTVNPPPVVDAGADRAICLGTPTTLTATANGPMTFSWTDGTNTFTGNNPSVSPVVTTTYTVTATNTSTGCISTDQVTITVNPKPTANAGTNQTVCSNEPATIGSPAVAGITYSWTGTGLSSTTIANPVVTLPNTTTAPINQTYIVTATNSFGCIAKDTVIVTIKPMPIANAGSDKTICSGTNTTLGTTASAGYTYSWSPATGLSSTSAANPTVSLTNNTASPITQNYTVTTTLNGCVTTDQVTVTVNPAIVVDAGANQVICSGNMATVGTAAQPGYTYSWAPNPGLSSLTAAMPVFTGTNTTGSPITVLLYVTATANNCSKSDSVLVTVNPSPLADAISGPTSICPGLSGVKYSIVNPRQSNYQWSVSSGNGTIVSGQGTTEITVNWNGAASASVSAQAVNTQGCTGPTFSLPVTINPILVTPQPVGPTSICKNQAGNVMYVMQNPTIGSSFTWTVTGGTVTSSNVKGDTVYINWTSVGANSIVVQESSTGSANCFGNSPTFAVTILPSPNPLLAISGPSDICLNTAANFTISGAANSTYAWTVTHNGTTTPLTSTSGTVPFQSNTSGLHTLTVIETNANGCVGTPITKVVNVEPTPVISQIFGNANVCPENLNNQLFYVQGGIGYTYNWQVSGGTMVNAGSTNDSIYVNFDNTDTKQIKVTPISALGCEGAPVLLNVILDASIVKLNNISTGAQNDKVVELDLQMLRNTTGNTKSIEVYRREAGTTTFSKIQTLPNTALSFTDNGAQTSNKVYEYRLESLNECGTVLNSTTHKTMMLEVKANEAAKTVTLNWNGYYGWNVSGYEIYAQADNGNFSLLPTKTLTANDTSVTLSNISSLGFNQCFRIKAKSADTRVSWSNVACVNFVNELKFYNIITPNDDNYNDKFVIENINLYPGNELSIFNRWGNEVYRKKDYDNSWNGKDLAPGTYYFLLKLKDGRSFKNWVEISK</sequence>